<evidence type="ECO:0000313" key="4">
    <source>
        <dbReference type="EMBL" id="MFD2872922.1"/>
    </source>
</evidence>
<evidence type="ECO:0000259" key="3">
    <source>
        <dbReference type="PROSITE" id="PS01031"/>
    </source>
</evidence>
<gene>
    <name evidence="4" type="ORF">ACFS5N_10620</name>
</gene>
<sequence>MKNQSVTKFNEKVPAVFEELFKPWSELFDGHFFKREMTVPAVNIIENKDHYQLSLSAPGLKKSDFKIDVDDNVLTISSEKEDSKEEKGDKYTRHEYNYASFSRSFTLPEEANKEKVSAKYEDGILKVNIPFNGKIKSSSTKQIAVS</sequence>
<evidence type="ECO:0000256" key="2">
    <source>
        <dbReference type="RuleBase" id="RU003616"/>
    </source>
</evidence>
<comment type="caution">
    <text evidence="4">The sequence shown here is derived from an EMBL/GenBank/DDBJ whole genome shotgun (WGS) entry which is preliminary data.</text>
</comment>
<dbReference type="Gene3D" id="2.60.40.790">
    <property type="match status" value="1"/>
</dbReference>
<dbReference type="PROSITE" id="PS01031">
    <property type="entry name" value="SHSP"/>
    <property type="match status" value="1"/>
</dbReference>
<dbReference type="SUPFAM" id="SSF49764">
    <property type="entry name" value="HSP20-like chaperones"/>
    <property type="match status" value="1"/>
</dbReference>
<organism evidence="4 5">
    <name type="scientific">Mucilaginibacter ximonensis</name>
    <dbReference type="NCBI Taxonomy" id="538021"/>
    <lineage>
        <taxon>Bacteria</taxon>
        <taxon>Pseudomonadati</taxon>
        <taxon>Bacteroidota</taxon>
        <taxon>Sphingobacteriia</taxon>
        <taxon>Sphingobacteriales</taxon>
        <taxon>Sphingobacteriaceae</taxon>
        <taxon>Mucilaginibacter</taxon>
    </lineage>
</organism>
<name>A0ABW5YC35_9SPHI</name>
<dbReference type="InterPro" id="IPR031107">
    <property type="entry name" value="Small_HSP"/>
</dbReference>
<protein>
    <submittedName>
        <fullName evidence="4">Hsp20/alpha crystallin family protein</fullName>
    </submittedName>
</protein>
<dbReference type="Pfam" id="PF00011">
    <property type="entry name" value="HSP20"/>
    <property type="match status" value="1"/>
</dbReference>
<feature type="domain" description="SHSP" evidence="3">
    <location>
        <begin position="33"/>
        <end position="146"/>
    </location>
</feature>
<dbReference type="RefSeq" id="WP_377185128.1">
    <property type="nucleotide sequence ID" value="NZ_JBHUPD010000002.1"/>
</dbReference>
<dbReference type="InterPro" id="IPR002068">
    <property type="entry name" value="A-crystallin/Hsp20_dom"/>
</dbReference>
<evidence type="ECO:0000256" key="1">
    <source>
        <dbReference type="PROSITE-ProRule" id="PRU00285"/>
    </source>
</evidence>
<dbReference type="CDD" id="cd06464">
    <property type="entry name" value="ACD_sHsps-like"/>
    <property type="match status" value="1"/>
</dbReference>
<comment type="similarity">
    <text evidence="1 2">Belongs to the small heat shock protein (HSP20) family.</text>
</comment>
<keyword evidence="5" id="KW-1185">Reference proteome</keyword>
<accession>A0ABW5YC35</accession>
<dbReference type="InterPro" id="IPR008978">
    <property type="entry name" value="HSP20-like_chaperone"/>
</dbReference>
<proteinExistence type="inferred from homology"/>
<evidence type="ECO:0000313" key="5">
    <source>
        <dbReference type="Proteomes" id="UP001597557"/>
    </source>
</evidence>
<dbReference type="EMBL" id="JBHUPD010000002">
    <property type="protein sequence ID" value="MFD2872922.1"/>
    <property type="molecule type" value="Genomic_DNA"/>
</dbReference>
<reference evidence="5" key="1">
    <citation type="journal article" date="2019" name="Int. J. Syst. Evol. Microbiol.">
        <title>The Global Catalogue of Microorganisms (GCM) 10K type strain sequencing project: providing services to taxonomists for standard genome sequencing and annotation.</title>
        <authorList>
            <consortium name="The Broad Institute Genomics Platform"/>
            <consortium name="The Broad Institute Genome Sequencing Center for Infectious Disease"/>
            <person name="Wu L."/>
            <person name="Ma J."/>
        </authorList>
    </citation>
    <scope>NUCLEOTIDE SEQUENCE [LARGE SCALE GENOMIC DNA]</scope>
    <source>
        <strain evidence="5">KCTC 22437</strain>
    </source>
</reference>
<dbReference type="PANTHER" id="PTHR11527">
    <property type="entry name" value="HEAT-SHOCK PROTEIN 20 FAMILY MEMBER"/>
    <property type="match status" value="1"/>
</dbReference>
<dbReference type="Proteomes" id="UP001597557">
    <property type="component" value="Unassembled WGS sequence"/>
</dbReference>